<keyword evidence="2" id="KW-1185">Reference proteome</keyword>
<gene>
    <name evidence="1" type="ORF">E2N93_09230</name>
</gene>
<reference evidence="1 2" key="1">
    <citation type="submission" date="2019-03" db="EMBL/GenBank/DDBJ databases">
        <authorList>
            <person name="Molinero N."/>
            <person name="Sanchez B."/>
            <person name="Walker A."/>
            <person name="Duncan S."/>
            <person name="Delgado S."/>
            <person name="Margolles A."/>
        </authorList>
    </citation>
    <scope>NUCLEOTIDE SEQUENCE [LARGE SCALE GENOMIC DNA]</scope>
    <source>
        <strain evidence="1 2">IPLA60002</strain>
    </source>
</reference>
<name>A0ABT0NIY1_9FIRM</name>
<proteinExistence type="predicted"/>
<protein>
    <submittedName>
        <fullName evidence="1">Uncharacterized protein</fullName>
    </submittedName>
</protein>
<dbReference type="EMBL" id="SNUZ01000012">
    <property type="protein sequence ID" value="MCL3788180.1"/>
    <property type="molecule type" value="Genomic_DNA"/>
</dbReference>
<sequence length="108" mass="12676">MTNKKVIYQDIPIENARKSVGTIEKLRNRDTDGDGRCDFVDNNYNKPSDVYLKLSEEEYQRLLQTKRDEYISNTRKSGDHYIVKCNESTKDEVVRLVRPVAKHQIPMI</sequence>
<dbReference type="Proteomes" id="UP001056693">
    <property type="component" value="Unassembled WGS sequence"/>
</dbReference>
<organism evidence="1 2">
    <name type="scientific">Ruminococcus bromii</name>
    <dbReference type="NCBI Taxonomy" id="40518"/>
    <lineage>
        <taxon>Bacteria</taxon>
        <taxon>Bacillati</taxon>
        <taxon>Bacillota</taxon>
        <taxon>Clostridia</taxon>
        <taxon>Eubacteriales</taxon>
        <taxon>Oscillospiraceae</taxon>
        <taxon>Ruminococcus</taxon>
    </lineage>
</organism>
<comment type="caution">
    <text evidence="1">The sequence shown here is derived from an EMBL/GenBank/DDBJ whole genome shotgun (WGS) entry which is preliminary data.</text>
</comment>
<evidence type="ECO:0000313" key="2">
    <source>
        <dbReference type="Proteomes" id="UP001056693"/>
    </source>
</evidence>
<evidence type="ECO:0000313" key="1">
    <source>
        <dbReference type="EMBL" id="MCL3788180.1"/>
    </source>
</evidence>
<accession>A0ABT0NIY1</accession>
<dbReference type="RefSeq" id="WP_249377085.1">
    <property type="nucleotide sequence ID" value="NZ_SNUZ01000012.1"/>
</dbReference>